<name>A0A6C0D108_9ZZZZ</name>
<dbReference type="EMBL" id="MN739518">
    <property type="protein sequence ID" value="QHT10143.1"/>
    <property type="molecule type" value="Genomic_DNA"/>
</dbReference>
<dbReference type="AlphaFoldDB" id="A0A6C0D108"/>
<dbReference type="Gene3D" id="3.90.550.10">
    <property type="entry name" value="Spore Coat Polysaccharide Biosynthesis Protein SpsA, Chain A"/>
    <property type="match status" value="1"/>
</dbReference>
<evidence type="ECO:0000256" key="4">
    <source>
        <dbReference type="ARBA" id="ARBA00022679"/>
    </source>
</evidence>
<evidence type="ECO:0008006" key="8">
    <source>
        <dbReference type="Google" id="ProtNLM"/>
    </source>
</evidence>
<evidence type="ECO:0000256" key="5">
    <source>
        <dbReference type="ARBA" id="ARBA00023136"/>
    </source>
</evidence>
<comment type="subcellular location">
    <subcellularLocation>
        <location evidence="1">Cell membrane</location>
    </subcellularLocation>
</comment>
<dbReference type="PANTHER" id="PTHR22913">
    <property type="entry name" value="HYALURONAN SYNTHASE"/>
    <property type="match status" value="1"/>
</dbReference>
<dbReference type="SUPFAM" id="SSF53448">
    <property type="entry name" value="Nucleotide-diphospho-sugar transferases"/>
    <property type="match status" value="1"/>
</dbReference>
<accession>A0A6C0D108</accession>
<dbReference type="GO" id="GO:0005886">
    <property type="term" value="C:plasma membrane"/>
    <property type="evidence" value="ECO:0007669"/>
    <property type="project" value="UniProtKB-SubCell"/>
</dbReference>
<reference evidence="7" key="1">
    <citation type="journal article" date="2020" name="Nature">
        <title>Giant virus diversity and host interactions through global metagenomics.</title>
        <authorList>
            <person name="Schulz F."/>
            <person name="Roux S."/>
            <person name="Paez-Espino D."/>
            <person name="Jungbluth S."/>
            <person name="Walsh D.A."/>
            <person name="Denef V.J."/>
            <person name="McMahon K.D."/>
            <person name="Konstantinidis K.T."/>
            <person name="Eloe-Fadrosh E.A."/>
            <person name="Kyrpides N.C."/>
            <person name="Woyke T."/>
        </authorList>
    </citation>
    <scope>NUCLEOTIDE SEQUENCE</scope>
    <source>
        <strain evidence="7">GVMAG-M-3300023174-104</strain>
    </source>
</reference>
<keyword evidence="3" id="KW-0328">Glycosyltransferase</keyword>
<feature type="transmembrane region" description="Helical" evidence="6">
    <location>
        <begin position="397"/>
        <end position="420"/>
    </location>
</feature>
<feature type="transmembrane region" description="Helical" evidence="6">
    <location>
        <begin position="456"/>
        <end position="481"/>
    </location>
</feature>
<evidence type="ECO:0000313" key="7">
    <source>
        <dbReference type="EMBL" id="QHT10143.1"/>
    </source>
</evidence>
<evidence type="ECO:0000256" key="1">
    <source>
        <dbReference type="ARBA" id="ARBA00004236"/>
    </source>
</evidence>
<keyword evidence="6" id="KW-0812">Transmembrane</keyword>
<dbReference type="PANTHER" id="PTHR22913:SF12">
    <property type="entry name" value="MANNURONAN SYNTHASE"/>
    <property type="match status" value="1"/>
</dbReference>
<keyword evidence="5 6" id="KW-0472">Membrane</keyword>
<evidence type="ECO:0000256" key="3">
    <source>
        <dbReference type="ARBA" id="ARBA00022676"/>
    </source>
</evidence>
<proteinExistence type="predicted"/>
<feature type="transmembrane region" description="Helical" evidence="6">
    <location>
        <begin position="502"/>
        <end position="522"/>
    </location>
</feature>
<keyword evidence="2" id="KW-1003">Cell membrane</keyword>
<evidence type="ECO:0000256" key="6">
    <source>
        <dbReference type="SAM" id="Phobius"/>
    </source>
</evidence>
<keyword evidence="6" id="KW-1133">Transmembrane helix</keyword>
<evidence type="ECO:0000256" key="2">
    <source>
        <dbReference type="ARBA" id="ARBA00022475"/>
    </source>
</evidence>
<feature type="transmembrane region" description="Helical" evidence="6">
    <location>
        <begin position="432"/>
        <end position="450"/>
    </location>
</feature>
<protein>
    <recommendedName>
        <fullName evidence="8">Glycosyltransferase 2-like domain-containing protein</fullName>
    </recommendedName>
</protein>
<dbReference type="InterPro" id="IPR029044">
    <property type="entry name" value="Nucleotide-diphossugar_trans"/>
</dbReference>
<organism evidence="7">
    <name type="scientific">viral metagenome</name>
    <dbReference type="NCBI Taxonomy" id="1070528"/>
    <lineage>
        <taxon>unclassified sequences</taxon>
        <taxon>metagenomes</taxon>
        <taxon>organismal metagenomes</taxon>
    </lineage>
</organism>
<keyword evidence="4" id="KW-0808">Transferase</keyword>
<dbReference type="GO" id="GO:0030213">
    <property type="term" value="P:hyaluronan biosynthetic process"/>
    <property type="evidence" value="ECO:0007669"/>
    <property type="project" value="TreeGrafter"/>
</dbReference>
<feature type="transmembrane region" description="Helical" evidence="6">
    <location>
        <begin position="49"/>
        <end position="66"/>
    </location>
</feature>
<dbReference type="GO" id="GO:0050501">
    <property type="term" value="F:hyaluronan synthase activity"/>
    <property type="evidence" value="ECO:0007669"/>
    <property type="project" value="TreeGrafter"/>
</dbReference>
<sequence length="544" mass="63239">MSSIHEWKYKEREIPLPRSYSQLCIIYLLGIVKVTSISLLFLLIMSTLIGYHHTMWTGVVVILYFINQCLSSFSNKAFYAKTSNQEEIITNEIQNVGIVIVGYRENPDYFEKCMNSLRLYASEFVNAIVLVVDGEEEEDQYMIDIAKNEWIKRTMSTVITPITPLYPILDSEPNDAFTTITLENENGNSTSTSLPQKPALHVFLRPHQGKRATMAYGIDYIKTAYPSNREIIVMDSDTFLRKESIPNLVMGFRTDEKNGCMTGSIEIFNKNYCLPRIVNARYGYAFSIERGAMSWYGCMNCCSGPFSIYRQDLFTDQLLSDFIGQTCGKDLVGPGDDRHLTNLVMMAGYKSRQNPYAIAWTETPKYLFRYLQQQTRWSRSFYREQVFQIFATTHQNIFLSCVTVWELFFPFFIIIGFFPYFNPSIVIYFHRIMIAILVSILRTIILIVFYEGDCSYWNNVFIFFMYFLLLLPIKVYALFTCCLQQWITSSRKSIATILSPDILGMCVSLLLWYSMLISSIYAKSTDYYDQSKNITWEQLFKISF</sequence>
<dbReference type="GO" id="GO:0085029">
    <property type="term" value="P:extracellular matrix assembly"/>
    <property type="evidence" value="ECO:0007669"/>
    <property type="project" value="TreeGrafter"/>
</dbReference>
<feature type="transmembrane region" description="Helical" evidence="6">
    <location>
        <begin position="20"/>
        <end position="42"/>
    </location>
</feature>
<dbReference type="Pfam" id="PF13641">
    <property type="entry name" value="Glyco_tranf_2_3"/>
    <property type="match status" value="1"/>
</dbReference>